<accession>A0A8S1XXX5</accession>
<dbReference type="EMBL" id="CAJJDP010000137">
    <property type="protein sequence ID" value="CAD8205815.1"/>
    <property type="molecule type" value="Genomic_DNA"/>
</dbReference>
<dbReference type="Proteomes" id="UP000683925">
    <property type="component" value="Unassembled WGS sequence"/>
</dbReference>
<evidence type="ECO:0000313" key="2">
    <source>
        <dbReference type="Proteomes" id="UP000683925"/>
    </source>
</evidence>
<proteinExistence type="predicted"/>
<protein>
    <submittedName>
        <fullName evidence="1">Uncharacterized protein</fullName>
    </submittedName>
</protein>
<gene>
    <name evidence="1" type="ORF">POCTA_138.1.T1360125</name>
</gene>
<organism evidence="1 2">
    <name type="scientific">Paramecium octaurelia</name>
    <dbReference type="NCBI Taxonomy" id="43137"/>
    <lineage>
        <taxon>Eukaryota</taxon>
        <taxon>Sar</taxon>
        <taxon>Alveolata</taxon>
        <taxon>Ciliophora</taxon>
        <taxon>Intramacronucleata</taxon>
        <taxon>Oligohymenophorea</taxon>
        <taxon>Peniculida</taxon>
        <taxon>Parameciidae</taxon>
        <taxon>Paramecium</taxon>
    </lineage>
</organism>
<comment type="caution">
    <text evidence="1">The sequence shown here is derived from an EMBL/GenBank/DDBJ whole genome shotgun (WGS) entry which is preliminary data.</text>
</comment>
<dbReference type="AlphaFoldDB" id="A0A8S1XXX5"/>
<keyword evidence="2" id="KW-1185">Reference proteome</keyword>
<reference evidence="1" key="1">
    <citation type="submission" date="2021-01" db="EMBL/GenBank/DDBJ databases">
        <authorList>
            <consortium name="Genoscope - CEA"/>
            <person name="William W."/>
        </authorList>
    </citation>
    <scope>NUCLEOTIDE SEQUENCE</scope>
</reference>
<sequence length="139" mass="16499">MQIKVDIGSQFSSNFMSNTLTQTTTIDASFKKRFIYNILLNCLQEIIFNDLIQRQAIFKLKRIRMVIQQIRNQERSLQTRMKCKREVDSRMKYFNSNEVLIIKVVNNQIKNKMMNIEIVSNQIQIHQGIIDSNKLDIKQ</sequence>
<name>A0A8S1XXX5_PAROT</name>
<evidence type="ECO:0000313" key="1">
    <source>
        <dbReference type="EMBL" id="CAD8205815.1"/>
    </source>
</evidence>